<evidence type="ECO:0000313" key="2">
    <source>
        <dbReference type="EMBL" id="GGO83695.1"/>
    </source>
</evidence>
<dbReference type="InterPro" id="IPR001387">
    <property type="entry name" value="Cro/C1-type_HTH"/>
</dbReference>
<dbReference type="GO" id="GO:0003677">
    <property type="term" value="F:DNA binding"/>
    <property type="evidence" value="ECO:0007669"/>
    <property type="project" value="InterPro"/>
</dbReference>
<feature type="domain" description="HTH cro/C1-type" evidence="1">
    <location>
        <begin position="5"/>
        <end position="60"/>
    </location>
</feature>
<accession>A0A917ZIF4</accession>
<dbReference type="RefSeq" id="WP_189129252.1">
    <property type="nucleotide sequence ID" value="NZ_BMNH01000059.1"/>
</dbReference>
<reference evidence="2" key="1">
    <citation type="journal article" date="2014" name="Int. J. Syst. Evol. Microbiol.">
        <title>Complete genome sequence of Corynebacterium casei LMG S-19264T (=DSM 44701T), isolated from a smear-ripened cheese.</title>
        <authorList>
            <consortium name="US DOE Joint Genome Institute (JGI-PGF)"/>
            <person name="Walter F."/>
            <person name="Albersmeier A."/>
            <person name="Kalinowski J."/>
            <person name="Ruckert C."/>
        </authorList>
    </citation>
    <scope>NUCLEOTIDE SEQUENCE</scope>
    <source>
        <strain evidence="2">CGMCC 4.7368</strain>
    </source>
</reference>
<sequence>MANERLRAALLQRGVSIAQLAQAIEVDPKTVERWVTKGRAPYRKHRFAVASYLEAEETYLWPEALTRDQVASASESEIVTVYPHRWAVPRDVWGRLFSAASAEIGVLVYSGLFLADDTGIVRMFGDKADTGVKVRILLGDPDCAEVAQRGADEGIDDGMAAKIRNVLVLYRPLIGRPNVEFRLHATVLYNSIYRADDQLLVNTHVYGVPAGNAPVFHLRKVIGGDMVTTYTESFERVWDRARPIGS</sequence>
<dbReference type="SMART" id="SM00530">
    <property type="entry name" value="HTH_XRE"/>
    <property type="match status" value="1"/>
</dbReference>
<reference evidence="2" key="2">
    <citation type="submission" date="2020-09" db="EMBL/GenBank/DDBJ databases">
        <authorList>
            <person name="Sun Q."/>
            <person name="Zhou Y."/>
        </authorList>
    </citation>
    <scope>NUCLEOTIDE SEQUENCE</scope>
    <source>
        <strain evidence="2">CGMCC 4.7368</strain>
    </source>
</reference>
<dbReference type="SUPFAM" id="SSF47413">
    <property type="entry name" value="lambda repressor-like DNA-binding domains"/>
    <property type="match status" value="1"/>
</dbReference>
<evidence type="ECO:0000313" key="3">
    <source>
        <dbReference type="Proteomes" id="UP000646523"/>
    </source>
</evidence>
<comment type="caution">
    <text evidence="2">The sequence shown here is derived from an EMBL/GenBank/DDBJ whole genome shotgun (WGS) entry which is preliminary data.</text>
</comment>
<dbReference type="CDD" id="cd00093">
    <property type="entry name" value="HTH_XRE"/>
    <property type="match status" value="1"/>
</dbReference>
<dbReference type="Proteomes" id="UP000646523">
    <property type="component" value="Unassembled WGS sequence"/>
</dbReference>
<name>A0A917ZIF4_9ACTN</name>
<dbReference type="Gene3D" id="1.10.260.40">
    <property type="entry name" value="lambda repressor-like DNA-binding domains"/>
    <property type="match status" value="1"/>
</dbReference>
<dbReference type="EMBL" id="BMNH01000059">
    <property type="protein sequence ID" value="GGO83695.1"/>
    <property type="molecule type" value="Genomic_DNA"/>
</dbReference>
<proteinExistence type="predicted"/>
<evidence type="ECO:0000259" key="1">
    <source>
        <dbReference type="SMART" id="SM00530"/>
    </source>
</evidence>
<gene>
    <name evidence="2" type="ORF">GCM10012289_77690</name>
</gene>
<dbReference type="AlphaFoldDB" id="A0A917ZIF4"/>
<dbReference type="InterPro" id="IPR010982">
    <property type="entry name" value="Lambda_DNA-bd_dom_sf"/>
</dbReference>
<organism evidence="2 3">
    <name type="scientific">Nonomuraea cavernae</name>
    <dbReference type="NCBI Taxonomy" id="2045107"/>
    <lineage>
        <taxon>Bacteria</taxon>
        <taxon>Bacillati</taxon>
        <taxon>Actinomycetota</taxon>
        <taxon>Actinomycetes</taxon>
        <taxon>Streptosporangiales</taxon>
        <taxon>Streptosporangiaceae</taxon>
        <taxon>Nonomuraea</taxon>
    </lineage>
</organism>
<keyword evidence="3" id="KW-1185">Reference proteome</keyword>
<protein>
    <submittedName>
        <fullName evidence="2">Transcriptional regulator</fullName>
    </submittedName>
</protein>